<dbReference type="Proteomes" id="UP001163882">
    <property type="component" value="Chromosome"/>
</dbReference>
<evidence type="ECO:0000313" key="2">
    <source>
        <dbReference type="EMBL" id="UYQ72135.1"/>
    </source>
</evidence>
<dbReference type="GO" id="GO:0016787">
    <property type="term" value="F:hydrolase activity"/>
    <property type="evidence" value="ECO:0007669"/>
    <property type="project" value="UniProtKB-KW"/>
</dbReference>
<proteinExistence type="predicted"/>
<gene>
    <name evidence="2" type="ORF">OF122_19210</name>
</gene>
<keyword evidence="3" id="KW-1185">Reference proteome</keyword>
<evidence type="ECO:0000313" key="3">
    <source>
        <dbReference type="Proteomes" id="UP001163882"/>
    </source>
</evidence>
<dbReference type="InterPro" id="IPR011105">
    <property type="entry name" value="Cell_wall_hydrolase_SleB"/>
</dbReference>
<dbReference type="EMBL" id="CP107716">
    <property type="protein sequence ID" value="UYQ72135.1"/>
    <property type="molecule type" value="Genomic_DNA"/>
</dbReference>
<feature type="domain" description="Cell wall hydrolase SleB" evidence="1">
    <location>
        <begin position="76"/>
        <end position="195"/>
    </location>
</feature>
<protein>
    <submittedName>
        <fullName evidence="2">Cell wall hydrolase</fullName>
    </submittedName>
</protein>
<name>A0ABY6ISF8_9HYPH</name>
<dbReference type="Gene3D" id="1.10.10.2520">
    <property type="entry name" value="Cell wall hydrolase SleB, domain 1"/>
    <property type="match status" value="1"/>
</dbReference>
<evidence type="ECO:0000259" key="1">
    <source>
        <dbReference type="Pfam" id="PF07486"/>
    </source>
</evidence>
<accession>A0ABY6ISF8</accession>
<reference evidence="2" key="1">
    <citation type="submission" date="2022-10" db="EMBL/GenBank/DDBJ databases">
        <title>YIM 151497 complete genome.</title>
        <authorList>
            <person name="Chen X."/>
        </authorList>
    </citation>
    <scope>NUCLEOTIDE SEQUENCE</scope>
    <source>
        <strain evidence="2">YIM 151497</strain>
    </source>
</reference>
<dbReference type="Pfam" id="PF07486">
    <property type="entry name" value="Hydrolase_2"/>
    <property type="match status" value="1"/>
</dbReference>
<organism evidence="2 3">
    <name type="scientific">Pelagibacterium flavum</name>
    <dbReference type="NCBI Taxonomy" id="2984530"/>
    <lineage>
        <taxon>Bacteria</taxon>
        <taxon>Pseudomonadati</taxon>
        <taxon>Pseudomonadota</taxon>
        <taxon>Alphaproteobacteria</taxon>
        <taxon>Hyphomicrobiales</taxon>
        <taxon>Devosiaceae</taxon>
        <taxon>Pelagibacterium</taxon>
    </lineage>
</organism>
<dbReference type="RefSeq" id="WP_264225775.1">
    <property type="nucleotide sequence ID" value="NZ_CP107716.1"/>
</dbReference>
<keyword evidence="2" id="KW-0378">Hydrolase</keyword>
<sequence length="195" mass="21341">MAGDLARGKHAILKRVTGAVLGLVSLFPAYAEEAVLTADLLSEYVSQGYVSTAERKQFAAAEIECLAQAIYHESRGEPDRGQWAVASVILNRVDSRTYPDTVCGVVFQNAHMVNRCQFSFACDGRPDDGGHGNIIDRESWVQSNIMALIAYRKSLEGKRPEDGLTTAMHFHTTTVSPSWASAYTQVAAIGNHIFY</sequence>
<dbReference type="InterPro" id="IPR042047">
    <property type="entry name" value="SleB_dom1"/>
</dbReference>